<dbReference type="GeneID" id="136083062"/>
<dbReference type="Proteomes" id="UP001652625">
    <property type="component" value="Chromosome 08"/>
</dbReference>
<evidence type="ECO:0000313" key="1">
    <source>
        <dbReference type="Proteomes" id="UP001652625"/>
    </source>
</evidence>
<keyword evidence="1" id="KW-1185">Reference proteome</keyword>
<reference evidence="2" key="1">
    <citation type="submission" date="2025-08" db="UniProtKB">
        <authorList>
            <consortium name="RefSeq"/>
        </authorList>
    </citation>
    <scope>IDENTIFICATION</scope>
</reference>
<name>A0ABM4CA47_HYDVU</name>
<organism evidence="1 2">
    <name type="scientific">Hydra vulgaris</name>
    <name type="common">Hydra</name>
    <name type="synonym">Hydra attenuata</name>
    <dbReference type="NCBI Taxonomy" id="6087"/>
    <lineage>
        <taxon>Eukaryota</taxon>
        <taxon>Metazoa</taxon>
        <taxon>Cnidaria</taxon>
        <taxon>Hydrozoa</taxon>
        <taxon>Hydroidolina</taxon>
        <taxon>Anthoathecata</taxon>
        <taxon>Aplanulata</taxon>
        <taxon>Hydridae</taxon>
        <taxon>Hydra</taxon>
    </lineage>
</organism>
<dbReference type="RefSeq" id="XP_065658542.1">
    <property type="nucleotide sequence ID" value="XM_065802470.1"/>
</dbReference>
<evidence type="ECO:0000313" key="2">
    <source>
        <dbReference type="RefSeq" id="XP_065658542.1"/>
    </source>
</evidence>
<accession>A0ABM4CA47</accession>
<gene>
    <name evidence="2" type="primary">LOC136083062</name>
</gene>
<dbReference type="PANTHER" id="PTHR45749:SF35">
    <property type="entry name" value="AC-LIKE TRANSPOSASE-RELATED"/>
    <property type="match status" value="1"/>
</dbReference>
<dbReference type="PANTHER" id="PTHR45749">
    <property type="match status" value="1"/>
</dbReference>
<proteinExistence type="predicted"/>
<sequence length="153" mass="18087">MQRIFSKNHYNRRLVNGDEVRRYWLQYSVSNNSVYCFCCKLFTSSTTAASSLSSNGLHDWKNISAILSGNEKSSEYLVNFQSWEDFELRLRYNETVDVEHLRLVKKEEQYWKQTLKRRIALVRVLGTQNLAFRGTHEKLNTADNGNFLKFVEF</sequence>
<protein>
    <submittedName>
        <fullName evidence="2">Zinc finger MYM-type protein 5-like</fullName>
    </submittedName>
</protein>